<dbReference type="RefSeq" id="WP_094860613.1">
    <property type="nucleotide sequence ID" value="NZ_NKYE01000001.1"/>
</dbReference>
<evidence type="ECO:0000313" key="7">
    <source>
        <dbReference type="Proteomes" id="UP000242444"/>
    </source>
</evidence>
<dbReference type="InterPro" id="IPR037460">
    <property type="entry name" value="SEST-like"/>
</dbReference>
<evidence type="ECO:0000313" key="6">
    <source>
        <dbReference type="EMBL" id="OZM74828.1"/>
    </source>
</evidence>
<organism evidence="6 7">
    <name type="scientific">Amycolatopsis antarctica</name>
    <dbReference type="NCBI Taxonomy" id="1854586"/>
    <lineage>
        <taxon>Bacteria</taxon>
        <taxon>Bacillati</taxon>
        <taxon>Actinomycetota</taxon>
        <taxon>Actinomycetes</taxon>
        <taxon>Pseudonocardiales</taxon>
        <taxon>Pseudonocardiaceae</taxon>
        <taxon>Amycolatopsis</taxon>
    </lineage>
</organism>
<dbReference type="GO" id="GO:0019433">
    <property type="term" value="P:triglyceride catabolic process"/>
    <property type="evidence" value="ECO:0007669"/>
    <property type="project" value="TreeGrafter"/>
</dbReference>
<protein>
    <submittedName>
        <fullName evidence="6">GDSL family lipase</fullName>
    </submittedName>
</protein>
<feature type="transmembrane region" description="Helical" evidence="4">
    <location>
        <begin position="7"/>
        <end position="25"/>
    </location>
</feature>
<feature type="active site" evidence="1">
    <location>
        <position position="283"/>
    </location>
</feature>
<dbReference type="PANTHER" id="PTHR37981:SF1">
    <property type="entry name" value="SGNH HYDROLASE-TYPE ESTERASE DOMAIN-CONTAINING PROTEIN"/>
    <property type="match status" value="1"/>
</dbReference>
<dbReference type="InterPro" id="IPR036514">
    <property type="entry name" value="SGNH_hydro_sf"/>
</dbReference>
<dbReference type="PANTHER" id="PTHR37981">
    <property type="entry name" value="LIPASE 2"/>
    <property type="match status" value="1"/>
</dbReference>
<feature type="region of interest" description="Disordered" evidence="3">
    <location>
        <begin position="28"/>
        <end position="81"/>
    </location>
</feature>
<dbReference type="Proteomes" id="UP000242444">
    <property type="component" value="Unassembled WGS sequence"/>
</dbReference>
<evidence type="ECO:0000259" key="5">
    <source>
        <dbReference type="Pfam" id="PF13472"/>
    </source>
</evidence>
<keyword evidence="7" id="KW-1185">Reference proteome</keyword>
<dbReference type="InterPro" id="IPR013830">
    <property type="entry name" value="SGNH_hydro"/>
</dbReference>
<dbReference type="InParanoid" id="A0A263DA09"/>
<feature type="compositionally biased region" description="Low complexity" evidence="3">
    <location>
        <begin position="30"/>
        <end position="41"/>
    </location>
</feature>
<accession>A0A263DA09</accession>
<feature type="domain" description="SGNH hydrolase-type esterase" evidence="5">
    <location>
        <begin position="52"/>
        <end position="290"/>
    </location>
</feature>
<evidence type="ECO:0000256" key="2">
    <source>
        <dbReference type="PIRSR" id="PIRSR637460-2"/>
    </source>
</evidence>
<dbReference type="CDD" id="cd01823">
    <property type="entry name" value="SEST_like"/>
    <property type="match status" value="1"/>
</dbReference>
<dbReference type="Pfam" id="PF13472">
    <property type="entry name" value="Lipase_GDSL_2"/>
    <property type="match status" value="1"/>
</dbReference>
<keyword evidence="4" id="KW-0472">Membrane</keyword>
<dbReference type="EMBL" id="NKYE01000001">
    <property type="protein sequence ID" value="OZM74828.1"/>
    <property type="molecule type" value="Genomic_DNA"/>
</dbReference>
<dbReference type="AlphaFoldDB" id="A0A263DA09"/>
<keyword evidence="4" id="KW-0812">Transmembrane</keyword>
<dbReference type="Gene3D" id="3.40.50.1110">
    <property type="entry name" value="SGNH hydrolase"/>
    <property type="match status" value="1"/>
</dbReference>
<reference evidence="6 7" key="1">
    <citation type="submission" date="2017-07" db="EMBL/GenBank/DDBJ databases">
        <title>Amycolatopsis antarcticus sp. nov., isolated from the surface of an Antarcticus brown macroalga.</title>
        <authorList>
            <person name="Wang J."/>
            <person name="Leiva S."/>
            <person name="Huang J."/>
            <person name="Huang Y."/>
        </authorList>
    </citation>
    <scope>NUCLEOTIDE SEQUENCE [LARGE SCALE GENOMIC DNA]</scope>
    <source>
        <strain evidence="6 7">AU-G6</strain>
    </source>
</reference>
<feature type="disulfide bond" evidence="2">
    <location>
        <begin position="73"/>
        <end position="98"/>
    </location>
</feature>
<keyword evidence="4" id="KW-1133">Transmembrane helix</keyword>
<name>A0A263DA09_9PSEU</name>
<evidence type="ECO:0000256" key="1">
    <source>
        <dbReference type="PIRSR" id="PIRSR637460-1"/>
    </source>
</evidence>
<feature type="disulfide bond" evidence="2">
    <location>
        <begin position="149"/>
        <end position="159"/>
    </location>
</feature>
<gene>
    <name evidence="6" type="ORF">CFN78_01010</name>
</gene>
<dbReference type="GO" id="GO:0004806">
    <property type="term" value="F:triacylglycerol lipase activity"/>
    <property type="evidence" value="ECO:0007669"/>
    <property type="project" value="TreeGrafter"/>
</dbReference>
<keyword evidence="2" id="KW-1015">Disulfide bond</keyword>
<evidence type="ECO:0000256" key="4">
    <source>
        <dbReference type="SAM" id="Phobius"/>
    </source>
</evidence>
<sequence length="301" mass="30633">MAKKSGGGGFLIVVLVLGILGYAYYDSQKGSSAEPPGSSGPVTGDGTGRYVALGDSYTSSPRTGNRAGQPEGCDRSDNNYPSLVAADISPAEFVDVSCSGATTADLESAQETDEGTNPPQLDAVNEATTLVTIGIGGNDVGLIGLAGECGSVRPDGAKCRDRFTAGGGDELVDRINTAGDRLDGTIGDVKAKAPNARVVVVGYPTILPDGDGCWPTLPIGSGDVNYFRGILEQLNGKLAEVAASAQAGYVDTARPTEGHDLCTDSGDRWIEGVIPTSKAIGLHPNAKGSEAMADAVLRVVG</sequence>
<comment type="caution">
    <text evidence="6">The sequence shown here is derived from an EMBL/GenBank/DDBJ whole genome shotgun (WGS) entry which is preliminary data.</text>
</comment>
<proteinExistence type="predicted"/>
<evidence type="ECO:0000256" key="3">
    <source>
        <dbReference type="SAM" id="MobiDB-lite"/>
    </source>
</evidence>
<feature type="active site" description="Nucleophile" evidence="1">
    <location>
        <position position="56"/>
    </location>
</feature>
<dbReference type="SUPFAM" id="SSF52266">
    <property type="entry name" value="SGNH hydrolase"/>
    <property type="match status" value="1"/>
</dbReference>
<feature type="disulfide bond" evidence="2">
    <location>
        <begin position="213"/>
        <end position="262"/>
    </location>
</feature>
<dbReference type="OrthoDB" id="5503950at2"/>